<dbReference type="CDD" id="cd04666">
    <property type="entry name" value="NUDIX_DIPP2_like_Nudt4"/>
    <property type="match status" value="1"/>
</dbReference>
<dbReference type="Pfam" id="PF00293">
    <property type="entry name" value="NUDIX"/>
    <property type="match status" value="1"/>
</dbReference>
<evidence type="ECO:0000259" key="6">
    <source>
        <dbReference type="PROSITE" id="PS51462"/>
    </source>
</evidence>
<comment type="cofactor">
    <cofactor evidence="1">
        <name>Mg(2+)</name>
        <dbReference type="ChEBI" id="CHEBI:18420"/>
    </cofactor>
</comment>
<comment type="caution">
    <text evidence="7">The sequence shown here is derived from an EMBL/GenBank/DDBJ whole genome shotgun (WGS) entry which is preliminary data.</text>
</comment>
<feature type="domain" description="Nudix hydrolase" evidence="6">
    <location>
        <begin position="16"/>
        <end position="149"/>
    </location>
</feature>
<dbReference type="PROSITE" id="PS51462">
    <property type="entry name" value="NUDIX"/>
    <property type="match status" value="1"/>
</dbReference>
<accession>A0ABU1N7B7</accession>
<dbReference type="RefSeq" id="WP_310035074.1">
    <property type="nucleotide sequence ID" value="NZ_JAVDRL010000017.1"/>
</dbReference>
<dbReference type="InterPro" id="IPR047198">
    <property type="entry name" value="DDP-like_NUDIX"/>
</dbReference>
<protein>
    <submittedName>
        <fullName evidence="7">8-oxo-dGTP pyrophosphatase MutT (NUDIX family)</fullName>
    </submittedName>
</protein>
<keyword evidence="4" id="KW-0460">Magnesium</keyword>
<evidence type="ECO:0000256" key="5">
    <source>
        <dbReference type="SAM" id="MobiDB-lite"/>
    </source>
</evidence>
<dbReference type="SUPFAM" id="SSF55811">
    <property type="entry name" value="Nudix"/>
    <property type="match status" value="1"/>
</dbReference>
<evidence type="ECO:0000256" key="3">
    <source>
        <dbReference type="ARBA" id="ARBA00022801"/>
    </source>
</evidence>
<evidence type="ECO:0000313" key="7">
    <source>
        <dbReference type="EMBL" id="MDR6533966.1"/>
    </source>
</evidence>
<evidence type="ECO:0000256" key="1">
    <source>
        <dbReference type="ARBA" id="ARBA00001946"/>
    </source>
</evidence>
<reference evidence="7 8" key="1">
    <citation type="submission" date="2023-07" db="EMBL/GenBank/DDBJ databases">
        <title>Sorghum-associated microbial communities from plants grown in Nebraska, USA.</title>
        <authorList>
            <person name="Schachtman D."/>
        </authorList>
    </citation>
    <scope>NUCLEOTIDE SEQUENCE [LARGE SCALE GENOMIC DNA]</scope>
    <source>
        <strain evidence="7 8">DS2154</strain>
    </source>
</reference>
<dbReference type="InterPro" id="IPR000086">
    <property type="entry name" value="NUDIX_hydrolase_dom"/>
</dbReference>
<evidence type="ECO:0000256" key="4">
    <source>
        <dbReference type="ARBA" id="ARBA00022842"/>
    </source>
</evidence>
<sequence length="186" mass="20767">MSDTAGGKQAGRKSGTRRRQVAALPWRADPVAGLQVLLVSSRETRRWVIPKGWPMKGKLDHQAAAQEAYEEAGLDGRIVDTPVGDYPYLKRLKSGAARPVTVDVYPMEVTGEHATWPEKGQRTLRWMSPVEAALAVQEPELRDLIARFAQVELPAEERPAPTLAPTPVRVAFDRLRRRVTALWGRR</sequence>
<dbReference type="Gene3D" id="3.90.79.10">
    <property type="entry name" value="Nucleoside Triphosphate Pyrophosphohydrolase"/>
    <property type="match status" value="1"/>
</dbReference>
<gene>
    <name evidence="7" type="ORF">J2800_004736</name>
</gene>
<evidence type="ECO:0000256" key="2">
    <source>
        <dbReference type="ARBA" id="ARBA00022723"/>
    </source>
</evidence>
<organism evidence="7 8">
    <name type="scientific">Caulobacter rhizosphaerae</name>
    <dbReference type="NCBI Taxonomy" id="2010972"/>
    <lineage>
        <taxon>Bacteria</taxon>
        <taxon>Pseudomonadati</taxon>
        <taxon>Pseudomonadota</taxon>
        <taxon>Alphaproteobacteria</taxon>
        <taxon>Caulobacterales</taxon>
        <taxon>Caulobacteraceae</taxon>
        <taxon>Caulobacter</taxon>
    </lineage>
</organism>
<dbReference type="PANTHER" id="PTHR12629">
    <property type="entry name" value="DIPHOSPHOINOSITOL POLYPHOSPHATE PHOSPHOHYDROLASE"/>
    <property type="match status" value="1"/>
</dbReference>
<keyword evidence="2" id="KW-0479">Metal-binding</keyword>
<dbReference type="EMBL" id="JAVDRL010000017">
    <property type="protein sequence ID" value="MDR6533966.1"/>
    <property type="molecule type" value="Genomic_DNA"/>
</dbReference>
<name>A0ABU1N7B7_9CAUL</name>
<dbReference type="PANTHER" id="PTHR12629:SF0">
    <property type="entry name" value="DIPHOSPHOINOSITOL-POLYPHOSPHATE DIPHOSPHATASE"/>
    <property type="match status" value="1"/>
</dbReference>
<keyword evidence="3" id="KW-0378">Hydrolase</keyword>
<keyword evidence="8" id="KW-1185">Reference proteome</keyword>
<dbReference type="InterPro" id="IPR015797">
    <property type="entry name" value="NUDIX_hydrolase-like_dom_sf"/>
</dbReference>
<dbReference type="Proteomes" id="UP001262754">
    <property type="component" value="Unassembled WGS sequence"/>
</dbReference>
<feature type="compositionally biased region" description="Basic residues" evidence="5">
    <location>
        <begin position="10"/>
        <end position="20"/>
    </location>
</feature>
<feature type="region of interest" description="Disordered" evidence="5">
    <location>
        <begin position="1"/>
        <end position="21"/>
    </location>
</feature>
<proteinExistence type="predicted"/>
<evidence type="ECO:0000313" key="8">
    <source>
        <dbReference type="Proteomes" id="UP001262754"/>
    </source>
</evidence>